<evidence type="ECO:0000313" key="3">
    <source>
        <dbReference type="Proteomes" id="UP000004814"/>
    </source>
</evidence>
<name>B1TG88_9BURK</name>
<organism evidence="2 3">
    <name type="scientific">Burkholderia ambifaria MEX-5</name>
    <dbReference type="NCBI Taxonomy" id="396597"/>
    <lineage>
        <taxon>Bacteria</taxon>
        <taxon>Pseudomonadati</taxon>
        <taxon>Pseudomonadota</taxon>
        <taxon>Betaproteobacteria</taxon>
        <taxon>Burkholderiales</taxon>
        <taxon>Burkholderiaceae</taxon>
        <taxon>Burkholderia</taxon>
        <taxon>Burkholderia cepacia complex</taxon>
    </lineage>
</organism>
<dbReference type="AlphaFoldDB" id="B1TG88"/>
<comment type="caution">
    <text evidence="2">The sequence shown here is derived from an EMBL/GenBank/DDBJ whole genome shotgun (WGS) entry which is preliminary data.</text>
</comment>
<protein>
    <submittedName>
        <fullName evidence="2">Uncharacterized protein</fullName>
    </submittedName>
</protein>
<feature type="region of interest" description="Disordered" evidence="1">
    <location>
        <begin position="358"/>
        <end position="378"/>
    </location>
</feature>
<sequence>MRNADLRHQERVLVHAFLDPCAHEHPRQQHAARVREHRADRHRARRLVDRHVGELQLAGVGISLAVLQDQRHLRRARAARLQAAALHVLAQLQPLEARLRQVDIDRIELLHRRHQRRLARLHVGARRDLRNADAAGDRRHDVRIAEVDLRGIDRCLAGRDVRRGLALRGHRVVVFLLADRVRGHEHLVARDQRVLRDEVRLRLRERRLRAVQLSDVRCRVDLVEALAGLDVAAFGEFTAQHDAVDPRTHLRDEEGAGAARQLGEDRHGLRLDGDDTDFRRLRRRCRFFFSAGSQENRGCRDSDQAVWNPFDAHGATSVCNQWNECSAPRERNTDAPRGADRTPELRDCRIQQVGMRPPCRRMPRTADGTLAGISRVGY</sequence>
<reference evidence="2 3" key="1">
    <citation type="submission" date="2008-03" db="EMBL/GenBank/DDBJ databases">
        <title>Sequencing of the draft genome and assembly of Burkholderia ambifaria MEX-5.</title>
        <authorList>
            <consortium name="US DOE Joint Genome Institute (JGI-PGF)"/>
            <person name="Copeland A."/>
            <person name="Lucas S."/>
            <person name="Lapidus A."/>
            <person name="Glavina del Rio T."/>
            <person name="Dalin E."/>
            <person name="Tice H."/>
            <person name="Bruce D."/>
            <person name="Goodwin L."/>
            <person name="Pitluck S."/>
            <person name="Larimer F."/>
            <person name="Land M.L."/>
            <person name="Hauser L."/>
            <person name="Tiedje J."/>
            <person name="Richardson P."/>
        </authorList>
    </citation>
    <scope>NUCLEOTIDE SEQUENCE [LARGE SCALE GENOMIC DNA]</scope>
    <source>
        <strain evidence="2 3">MEX-5</strain>
    </source>
</reference>
<evidence type="ECO:0000256" key="1">
    <source>
        <dbReference type="SAM" id="MobiDB-lite"/>
    </source>
</evidence>
<dbReference type="EMBL" id="ABLK01000474">
    <property type="protein sequence ID" value="EDT37420.1"/>
    <property type="molecule type" value="Genomic_DNA"/>
</dbReference>
<gene>
    <name evidence="2" type="ORF">BamMEX5DRAFT_6804</name>
</gene>
<accession>B1TG88</accession>
<evidence type="ECO:0000313" key="2">
    <source>
        <dbReference type="EMBL" id="EDT37420.1"/>
    </source>
</evidence>
<proteinExistence type="predicted"/>
<dbReference type="Proteomes" id="UP000004814">
    <property type="component" value="Unassembled WGS sequence"/>
</dbReference>